<evidence type="ECO:0000313" key="8">
    <source>
        <dbReference type="Proteomes" id="UP000325780"/>
    </source>
</evidence>
<evidence type="ECO:0000256" key="4">
    <source>
        <dbReference type="ARBA" id="ARBA00023242"/>
    </source>
</evidence>
<dbReference type="OrthoDB" id="416217at2759"/>
<dbReference type="GO" id="GO:0008270">
    <property type="term" value="F:zinc ion binding"/>
    <property type="evidence" value="ECO:0007669"/>
    <property type="project" value="InterPro"/>
</dbReference>
<evidence type="ECO:0000256" key="2">
    <source>
        <dbReference type="ARBA" id="ARBA00023125"/>
    </source>
</evidence>
<accession>A0A5N6U6J3</accession>
<dbReference type="InterPro" id="IPR001138">
    <property type="entry name" value="Zn2Cys6_DnaBD"/>
</dbReference>
<organism evidence="7 8">
    <name type="scientific">Aspergillus avenaceus</name>
    <dbReference type="NCBI Taxonomy" id="36643"/>
    <lineage>
        <taxon>Eukaryota</taxon>
        <taxon>Fungi</taxon>
        <taxon>Dikarya</taxon>
        <taxon>Ascomycota</taxon>
        <taxon>Pezizomycotina</taxon>
        <taxon>Eurotiomycetes</taxon>
        <taxon>Eurotiomycetidae</taxon>
        <taxon>Eurotiales</taxon>
        <taxon>Aspergillaceae</taxon>
        <taxon>Aspergillus</taxon>
        <taxon>Aspergillus subgen. Circumdati</taxon>
    </lineage>
</organism>
<evidence type="ECO:0000256" key="3">
    <source>
        <dbReference type="ARBA" id="ARBA00023163"/>
    </source>
</evidence>
<dbReference type="SUPFAM" id="SSF57701">
    <property type="entry name" value="Zn2/Cys6 DNA-binding domain"/>
    <property type="match status" value="1"/>
</dbReference>
<dbReference type="CDD" id="cd00067">
    <property type="entry name" value="GAL4"/>
    <property type="match status" value="1"/>
</dbReference>
<dbReference type="PANTHER" id="PTHR47657:SF13">
    <property type="entry name" value="ZN(2)-C6 FUNGAL-TYPE DOMAIN-CONTAINING PROTEIN-RELATED"/>
    <property type="match status" value="1"/>
</dbReference>
<evidence type="ECO:0000256" key="5">
    <source>
        <dbReference type="SAM" id="MobiDB-lite"/>
    </source>
</evidence>
<feature type="domain" description="Zn(2)-C6 fungal-type" evidence="6">
    <location>
        <begin position="22"/>
        <end position="52"/>
    </location>
</feature>
<dbReference type="GO" id="GO:0009893">
    <property type="term" value="P:positive regulation of metabolic process"/>
    <property type="evidence" value="ECO:0007669"/>
    <property type="project" value="UniProtKB-ARBA"/>
</dbReference>
<keyword evidence="4" id="KW-0539">Nucleus</keyword>
<dbReference type="InterPro" id="IPR052400">
    <property type="entry name" value="Zn2-C6_fungal_TF"/>
</dbReference>
<feature type="region of interest" description="Disordered" evidence="5">
    <location>
        <begin position="1"/>
        <end position="23"/>
    </location>
</feature>
<dbReference type="AlphaFoldDB" id="A0A5N6U6J3"/>
<keyword evidence="8" id="KW-1185">Reference proteome</keyword>
<reference evidence="7 8" key="1">
    <citation type="submission" date="2019-04" db="EMBL/GenBank/DDBJ databases">
        <title>Friends and foes A comparative genomics study of 23 Aspergillus species from section Flavi.</title>
        <authorList>
            <consortium name="DOE Joint Genome Institute"/>
            <person name="Kjaerbolling I."/>
            <person name="Vesth T."/>
            <person name="Frisvad J.C."/>
            <person name="Nybo J.L."/>
            <person name="Theobald S."/>
            <person name="Kildgaard S."/>
            <person name="Isbrandt T."/>
            <person name="Kuo A."/>
            <person name="Sato A."/>
            <person name="Lyhne E.K."/>
            <person name="Kogle M.E."/>
            <person name="Wiebenga A."/>
            <person name="Kun R.S."/>
            <person name="Lubbers R.J."/>
            <person name="Makela M.R."/>
            <person name="Barry K."/>
            <person name="Chovatia M."/>
            <person name="Clum A."/>
            <person name="Daum C."/>
            <person name="Haridas S."/>
            <person name="He G."/>
            <person name="LaButti K."/>
            <person name="Lipzen A."/>
            <person name="Mondo S."/>
            <person name="Riley R."/>
            <person name="Salamov A."/>
            <person name="Simmons B.A."/>
            <person name="Magnuson J.K."/>
            <person name="Henrissat B."/>
            <person name="Mortensen U.H."/>
            <person name="Larsen T.O."/>
            <person name="Devries R.P."/>
            <person name="Grigoriev I.V."/>
            <person name="Machida M."/>
            <person name="Baker S.E."/>
            <person name="Andersen M.R."/>
        </authorList>
    </citation>
    <scope>NUCLEOTIDE SEQUENCE [LARGE SCALE GENOMIC DNA]</scope>
    <source>
        <strain evidence="7 8">IBT 18842</strain>
    </source>
</reference>
<dbReference type="EMBL" id="ML742030">
    <property type="protein sequence ID" value="KAE8154273.1"/>
    <property type="molecule type" value="Genomic_DNA"/>
</dbReference>
<dbReference type="Proteomes" id="UP000325780">
    <property type="component" value="Unassembled WGS sequence"/>
</dbReference>
<dbReference type="PROSITE" id="PS50048">
    <property type="entry name" value="ZN2_CY6_FUNGAL_2"/>
    <property type="match status" value="1"/>
</dbReference>
<gene>
    <name evidence="7" type="ORF">BDV25DRAFT_115551</name>
</gene>
<keyword evidence="2" id="KW-0238">DNA-binding</keyword>
<dbReference type="PROSITE" id="PS00463">
    <property type="entry name" value="ZN2_CY6_FUNGAL_1"/>
    <property type="match status" value="1"/>
</dbReference>
<sequence length="418" mass="47048">MDVAEAQNKIRSRRSHQKSRLGCSNCKKRRVKCDEKKPSCTKCLNHSIPCDFSTPASQSPSSTPSTRPRYRFKKSKYQSLTSPSPSAGDLRPDQSSVATQCDLAGNKFNGGISFADLQLFHHYLLSTYRTLADESNDKHGIWPIHLPQWGMSFPSILHLILALAALHQAHEKPDLRVQYVAQADDHFTFGVQSVTTVLSRIDSDNCQLVYMSAVLICLVYFGHGPRPGEYLVFSDAGSAEWLVLMRGVRSILVSRHSEIFSGILKPEPDESIEGVSPDLQDELCQHQARIVALQASVESLPPSAEKDSYLHAIRTLPGTFEELYTMRSAGKGGTALLPMVIGWIYRMPESFIVLLEHKDPYALMILAHWVIVLKYMNSSWMFIGWDKHVISGIRASLATELHEWIEWPLNVIHDKNQY</sequence>
<proteinExistence type="predicted"/>
<evidence type="ECO:0000256" key="1">
    <source>
        <dbReference type="ARBA" id="ARBA00023015"/>
    </source>
</evidence>
<evidence type="ECO:0000259" key="6">
    <source>
        <dbReference type="PROSITE" id="PS50048"/>
    </source>
</evidence>
<keyword evidence="1" id="KW-0805">Transcription regulation</keyword>
<dbReference type="GO" id="GO:0000981">
    <property type="term" value="F:DNA-binding transcription factor activity, RNA polymerase II-specific"/>
    <property type="evidence" value="ECO:0007669"/>
    <property type="project" value="InterPro"/>
</dbReference>
<keyword evidence="3" id="KW-0804">Transcription</keyword>
<dbReference type="PANTHER" id="PTHR47657">
    <property type="entry name" value="STEROL REGULATORY ELEMENT-BINDING PROTEIN ECM22"/>
    <property type="match status" value="1"/>
</dbReference>
<dbReference type="SMART" id="SM00066">
    <property type="entry name" value="GAL4"/>
    <property type="match status" value="1"/>
</dbReference>
<dbReference type="InterPro" id="IPR036864">
    <property type="entry name" value="Zn2-C6_fun-type_DNA-bd_sf"/>
</dbReference>
<dbReference type="Pfam" id="PF00172">
    <property type="entry name" value="Zn_clus"/>
    <property type="match status" value="1"/>
</dbReference>
<name>A0A5N6U6J3_ASPAV</name>
<dbReference type="Gene3D" id="4.10.240.10">
    <property type="entry name" value="Zn(2)-C6 fungal-type DNA-binding domain"/>
    <property type="match status" value="1"/>
</dbReference>
<feature type="non-terminal residue" evidence="7">
    <location>
        <position position="1"/>
    </location>
</feature>
<feature type="compositionally biased region" description="Basic residues" evidence="5">
    <location>
        <begin position="10"/>
        <end position="19"/>
    </location>
</feature>
<protein>
    <recommendedName>
        <fullName evidence="6">Zn(2)-C6 fungal-type domain-containing protein</fullName>
    </recommendedName>
</protein>
<evidence type="ECO:0000313" key="7">
    <source>
        <dbReference type="EMBL" id="KAE8154273.1"/>
    </source>
</evidence>
<dbReference type="GO" id="GO:0003677">
    <property type="term" value="F:DNA binding"/>
    <property type="evidence" value="ECO:0007669"/>
    <property type="project" value="UniProtKB-KW"/>
</dbReference>